<dbReference type="PIRSF" id="PIRSF000401">
    <property type="entry name" value="RPL11_MTase"/>
    <property type="match status" value="1"/>
</dbReference>
<dbReference type="RefSeq" id="WP_025065841.1">
    <property type="nucleotide sequence ID" value="NZ_CP013195.1"/>
</dbReference>
<keyword evidence="2 6" id="KW-0963">Cytoplasm</keyword>
<evidence type="ECO:0000313" key="8">
    <source>
        <dbReference type="Proteomes" id="UP000056252"/>
    </source>
</evidence>
<protein>
    <recommendedName>
        <fullName evidence="6">Ribosomal protein L11 methyltransferase</fullName>
        <shortName evidence="6">L11 Mtase</shortName>
        <ecNumber evidence="6">2.1.1.-</ecNumber>
    </recommendedName>
</protein>
<dbReference type="Proteomes" id="UP000056252">
    <property type="component" value="Chromosome"/>
</dbReference>
<proteinExistence type="inferred from homology"/>
<dbReference type="HAMAP" id="MF_00735">
    <property type="entry name" value="Methyltr_PrmA"/>
    <property type="match status" value="1"/>
</dbReference>
<dbReference type="CDD" id="cd02440">
    <property type="entry name" value="AdoMet_MTases"/>
    <property type="match status" value="1"/>
</dbReference>
<dbReference type="InterPro" id="IPR004498">
    <property type="entry name" value="Ribosomal_PrmA_MeTrfase"/>
</dbReference>
<evidence type="ECO:0000313" key="7">
    <source>
        <dbReference type="EMBL" id="ALO48401.1"/>
    </source>
</evidence>
<name>A0A0S2KJA5_9BACT</name>
<evidence type="ECO:0000256" key="6">
    <source>
        <dbReference type="HAMAP-Rule" id="MF_00735"/>
    </source>
</evidence>
<dbReference type="PANTHER" id="PTHR43648">
    <property type="entry name" value="ELECTRON TRANSFER FLAVOPROTEIN BETA SUBUNIT LYSINE METHYLTRANSFERASE"/>
    <property type="match status" value="1"/>
</dbReference>
<evidence type="ECO:0000256" key="5">
    <source>
        <dbReference type="ARBA" id="ARBA00022691"/>
    </source>
</evidence>
<keyword evidence="8" id="KW-1185">Reference proteome</keyword>
<dbReference type="Gene3D" id="3.40.50.150">
    <property type="entry name" value="Vaccinia Virus protein VP39"/>
    <property type="match status" value="1"/>
</dbReference>
<comment type="catalytic activity">
    <reaction evidence="6">
        <text>L-lysyl-[protein] + 3 S-adenosyl-L-methionine = N(6),N(6),N(6)-trimethyl-L-lysyl-[protein] + 3 S-adenosyl-L-homocysteine + 3 H(+)</text>
        <dbReference type="Rhea" id="RHEA:54192"/>
        <dbReference type="Rhea" id="RHEA-COMP:9752"/>
        <dbReference type="Rhea" id="RHEA-COMP:13826"/>
        <dbReference type="ChEBI" id="CHEBI:15378"/>
        <dbReference type="ChEBI" id="CHEBI:29969"/>
        <dbReference type="ChEBI" id="CHEBI:57856"/>
        <dbReference type="ChEBI" id="CHEBI:59789"/>
        <dbReference type="ChEBI" id="CHEBI:61961"/>
    </reaction>
</comment>
<dbReference type="EC" id="2.1.1.-" evidence="6"/>
<accession>A0A0S2KJA5</accession>
<organism evidence="7 8">
    <name type="scientific">Hoylesella enoeca</name>
    <dbReference type="NCBI Taxonomy" id="76123"/>
    <lineage>
        <taxon>Bacteria</taxon>
        <taxon>Pseudomonadati</taxon>
        <taxon>Bacteroidota</taxon>
        <taxon>Bacteroidia</taxon>
        <taxon>Bacteroidales</taxon>
        <taxon>Prevotellaceae</taxon>
        <taxon>Hoylesella</taxon>
    </lineage>
</organism>
<evidence type="ECO:0000256" key="2">
    <source>
        <dbReference type="ARBA" id="ARBA00022490"/>
    </source>
</evidence>
<keyword evidence="7" id="KW-0687">Ribonucleoprotein</keyword>
<dbReference type="SUPFAM" id="SSF53335">
    <property type="entry name" value="S-adenosyl-L-methionine-dependent methyltransferases"/>
    <property type="match status" value="1"/>
</dbReference>
<comment type="subcellular location">
    <subcellularLocation>
        <location evidence="6">Cytoplasm</location>
    </subcellularLocation>
</comment>
<comment type="similarity">
    <text evidence="1 6">Belongs to the methyltransferase superfamily. PrmA family.</text>
</comment>
<comment type="function">
    <text evidence="6">Methylates ribosomal protein L11.</text>
</comment>
<dbReference type="KEGG" id="peo:AS203_04320"/>
<keyword evidence="4 6" id="KW-0808">Transferase</keyword>
<keyword evidence="7" id="KW-0689">Ribosomal protein</keyword>
<dbReference type="PANTHER" id="PTHR43648:SF1">
    <property type="entry name" value="ELECTRON TRANSFER FLAVOPROTEIN BETA SUBUNIT LYSINE METHYLTRANSFERASE"/>
    <property type="match status" value="1"/>
</dbReference>
<dbReference type="EMBL" id="CP013195">
    <property type="protein sequence ID" value="ALO48401.1"/>
    <property type="molecule type" value="Genomic_DNA"/>
</dbReference>
<dbReference type="InterPro" id="IPR029063">
    <property type="entry name" value="SAM-dependent_MTases_sf"/>
</dbReference>
<keyword evidence="5 6" id="KW-0949">S-adenosyl-L-methionine</keyword>
<evidence type="ECO:0000256" key="3">
    <source>
        <dbReference type="ARBA" id="ARBA00022603"/>
    </source>
</evidence>
<feature type="binding site" evidence="6">
    <location>
        <position position="157"/>
    </location>
    <ligand>
        <name>S-adenosyl-L-methionine</name>
        <dbReference type="ChEBI" id="CHEBI:59789"/>
    </ligand>
</feature>
<dbReference type="InterPro" id="IPR050078">
    <property type="entry name" value="Ribosomal_L11_MeTrfase_PrmA"/>
</dbReference>
<keyword evidence="3 6" id="KW-0489">Methyltransferase</keyword>
<dbReference type="GO" id="GO:0016279">
    <property type="term" value="F:protein-lysine N-methyltransferase activity"/>
    <property type="evidence" value="ECO:0007669"/>
    <property type="project" value="RHEA"/>
</dbReference>
<gene>
    <name evidence="6" type="primary">prmA</name>
    <name evidence="7" type="ORF">AS203_04320</name>
</gene>
<dbReference type="Pfam" id="PF06325">
    <property type="entry name" value="PrmA"/>
    <property type="match status" value="1"/>
</dbReference>
<dbReference type="GO" id="GO:0032259">
    <property type="term" value="P:methylation"/>
    <property type="evidence" value="ECO:0007669"/>
    <property type="project" value="UniProtKB-KW"/>
</dbReference>
<reference evidence="8" key="1">
    <citation type="submission" date="2015-11" db="EMBL/GenBank/DDBJ databases">
        <authorList>
            <person name="Holder M.E."/>
            <person name="Ajami N.J."/>
            <person name="Petrosino J.F."/>
        </authorList>
    </citation>
    <scope>NUCLEOTIDE SEQUENCE [LARGE SCALE GENOMIC DNA]</scope>
    <source>
        <strain evidence="8">F0113</strain>
    </source>
</reference>
<feature type="binding site" evidence="6">
    <location>
        <position position="179"/>
    </location>
    <ligand>
        <name>S-adenosyl-L-methionine</name>
        <dbReference type="ChEBI" id="CHEBI:59789"/>
    </ligand>
</feature>
<sequence>MEYLVADFKIDCTEELIQIARDLLADAAGEVGFESFEETNNGLKGYIQQRMYDRNALNAVLNTFPIPGVQIDYTIQEMENRNWNESWEAAGFEPINIADRITIYDAAHTFSDISHKDIAIGIEVKQAFGTGTHQTTRLVISSLLDTEIMGKRVLDCGCGSGILSIAASKLGARDVLAYDIDEWSVRNTQHNAALNGIENIKVVSGDVSVLVNLDETFDIIMANINRNILLKDMPAFARVMNRDGILILSGFYQADSVLLLKRASEFNLIERGRRIEDNWTCLTLHRARI</sequence>
<feature type="binding site" evidence="6">
    <location>
        <position position="223"/>
    </location>
    <ligand>
        <name>S-adenosyl-L-methionine</name>
        <dbReference type="ChEBI" id="CHEBI:59789"/>
    </ligand>
</feature>
<dbReference type="OrthoDB" id="9785995at2"/>
<feature type="binding site" evidence="6">
    <location>
        <position position="136"/>
    </location>
    <ligand>
        <name>S-adenosyl-L-methionine</name>
        <dbReference type="ChEBI" id="CHEBI:59789"/>
    </ligand>
</feature>
<evidence type="ECO:0000256" key="4">
    <source>
        <dbReference type="ARBA" id="ARBA00022679"/>
    </source>
</evidence>
<dbReference type="GO" id="GO:0005840">
    <property type="term" value="C:ribosome"/>
    <property type="evidence" value="ECO:0007669"/>
    <property type="project" value="UniProtKB-KW"/>
</dbReference>
<dbReference type="STRING" id="76123.AS203_04320"/>
<dbReference type="eggNOG" id="COG2264">
    <property type="taxonomic scope" value="Bacteria"/>
</dbReference>
<dbReference type="GO" id="GO:0005737">
    <property type="term" value="C:cytoplasm"/>
    <property type="evidence" value="ECO:0007669"/>
    <property type="project" value="UniProtKB-SubCell"/>
</dbReference>
<dbReference type="AlphaFoldDB" id="A0A0S2KJA5"/>
<dbReference type="NCBIfam" id="NF001785">
    <property type="entry name" value="PRK00517.2-2"/>
    <property type="match status" value="1"/>
</dbReference>
<evidence type="ECO:0000256" key="1">
    <source>
        <dbReference type="ARBA" id="ARBA00009741"/>
    </source>
</evidence>